<dbReference type="NCBIfam" id="TIGR02532">
    <property type="entry name" value="IV_pilin_GFxxxE"/>
    <property type="match status" value="1"/>
</dbReference>
<evidence type="ECO:0000313" key="3">
    <source>
        <dbReference type="EMBL" id="HIS82558.1"/>
    </source>
</evidence>
<dbReference type="InterPro" id="IPR012902">
    <property type="entry name" value="N_methyl_site"/>
</dbReference>
<dbReference type="InterPro" id="IPR046721">
    <property type="entry name" value="DUF6613"/>
</dbReference>
<comment type="caution">
    <text evidence="3">The sequence shown here is derived from an EMBL/GenBank/DDBJ whole genome shotgun (WGS) entry which is preliminary data.</text>
</comment>
<evidence type="ECO:0000313" key="4">
    <source>
        <dbReference type="Proteomes" id="UP000824139"/>
    </source>
</evidence>
<evidence type="ECO:0000256" key="1">
    <source>
        <dbReference type="SAM" id="Phobius"/>
    </source>
</evidence>
<evidence type="ECO:0000259" key="2">
    <source>
        <dbReference type="Pfam" id="PF20318"/>
    </source>
</evidence>
<keyword evidence="1" id="KW-1133">Transmembrane helix</keyword>
<sequence>MTYKANFKIVIGGFTLAEVLITLGIIGIVAAMTLPTVINNAQKKAPASRVHKFYNTMNNALLRSIADHDDVKYWMPEQKVFSYDQNLDFLKIYILPYIKYNHYEPCNGSGGYSRACCVYLPEGLMVFLVDVNGGDIGYYPNGKIKVTTRNYFAFQFNKKEGFDTNGKPIKRLNNKTTIEPYTFNWDGKYESLTSTTNSWGCNKLNKGKAGSFGYCTKLLQLNNWEITKDYPW</sequence>
<accession>A0A9D1FV84</accession>
<dbReference type="Pfam" id="PF20318">
    <property type="entry name" value="DUF6613"/>
    <property type="match status" value="1"/>
</dbReference>
<keyword evidence="1" id="KW-0812">Transmembrane</keyword>
<dbReference type="Gene3D" id="3.30.700.10">
    <property type="entry name" value="Glycoprotein, Type 4 Pilin"/>
    <property type="match status" value="1"/>
</dbReference>
<reference evidence="3" key="1">
    <citation type="submission" date="2020-10" db="EMBL/GenBank/DDBJ databases">
        <authorList>
            <person name="Gilroy R."/>
        </authorList>
    </citation>
    <scope>NUCLEOTIDE SEQUENCE</scope>
    <source>
        <strain evidence="3">CHK152-2994</strain>
    </source>
</reference>
<dbReference type="AlphaFoldDB" id="A0A9D1FV84"/>
<keyword evidence="1" id="KW-0472">Membrane</keyword>
<dbReference type="Proteomes" id="UP000824139">
    <property type="component" value="Unassembled WGS sequence"/>
</dbReference>
<dbReference type="InterPro" id="IPR045584">
    <property type="entry name" value="Pilin-like"/>
</dbReference>
<protein>
    <submittedName>
        <fullName evidence="3">Type II secretion system protein</fullName>
    </submittedName>
</protein>
<feature type="domain" description="DUF6613" evidence="2">
    <location>
        <begin position="36"/>
        <end position="231"/>
    </location>
</feature>
<gene>
    <name evidence="3" type="ORF">IAD41_03000</name>
</gene>
<feature type="transmembrane region" description="Helical" evidence="1">
    <location>
        <begin position="9"/>
        <end position="34"/>
    </location>
</feature>
<name>A0A9D1FV84_9BACT</name>
<reference evidence="3" key="2">
    <citation type="journal article" date="2021" name="PeerJ">
        <title>Extensive microbial diversity within the chicken gut microbiome revealed by metagenomics and culture.</title>
        <authorList>
            <person name="Gilroy R."/>
            <person name="Ravi A."/>
            <person name="Getino M."/>
            <person name="Pursley I."/>
            <person name="Horton D.L."/>
            <person name="Alikhan N.F."/>
            <person name="Baker D."/>
            <person name="Gharbi K."/>
            <person name="Hall N."/>
            <person name="Watson M."/>
            <person name="Adriaenssens E.M."/>
            <person name="Foster-Nyarko E."/>
            <person name="Jarju S."/>
            <person name="Secka A."/>
            <person name="Antonio M."/>
            <person name="Oren A."/>
            <person name="Chaudhuri R.R."/>
            <person name="La Ragione R."/>
            <person name="Hildebrand F."/>
            <person name="Pallen M.J."/>
        </authorList>
    </citation>
    <scope>NUCLEOTIDE SEQUENCE</scope>
    <source>
        <strain evidence="3">CHK152-2994</strain>
    </source>
</reference>
<dbReference type="EMBL" id="DVJO01000065">
    <property type="protein sequence ID" value="HIS82558.1"/>
    <property type="molecule type" value="Genomic_DNA"/>
</dbReference>
<dbReference type="SUPFAM" id="SSF54523">
    <property type="entry name" value="Pili subunits"/>
    <property type="match status" value="1"/>
</dbReference>
<organism evidence="3 4">
    <name type="scientific">Candidatus Scatenecus faecavium</name>
    <dbReference type="NCBI Taxonomy" id="2840915"/>
    <lineage>
        <taxon>Bacteria</taxon>
        <taxon>Candidatus Scatenecus</taxon>
    </lineage>
</organism>
<proteinExistence type="predicted"/>